<dbReference type="RefSeq" id="WP_084576083.1">
    <property type="nucleotide sequence ID" value="NZ_CP155572.1"/>
</dbReference>
<name>A0A1W2CA63_9FIRM</name>
<proteinExistence type="predicted"/>
<organism evidence="1 2">
    <name type="scientific">Sporomusa malonica</name>
    <dbReference type="NCBI Taxonomy" id="112901"/>
    <lineage>
        <taxon>Bacteria</taxon>
        <taxon>Bacillati</taxon>
        <taxon>Bacillota</taxon>
        <taxon>Negativicutes</taxon>
        <taxon>Selenomonadales</taxon>
        <taxon>Sporomusaceae</taxon>
        <taxon>Sporomusa</taxon>
    </lineage>
</organism>
<reference evidence="1 2" key="1">
    <citation type="submission" date="2017-04" db="EMBL/GenBank/DDBJ databases">
        <authorList>
            <person name="Afonso C.L."/>
            <person name="Miller P.J."/>
            <person name="Scott M.A."/>
            <person name="Spackman E."/>
            <person name="Goraichik I."/>
            <person name="Dimitrov K.M."/>
            <person name="Suarez D.L."/>
            <person name="Swayne D.E."/>
        </authorList>
    </citation>
    <scope>NUCLEOTIDE SEQUENCE [LARGE SCALE GENOMIC DNA]</scope>
    <source>
        <strain evidence="1 2">DSM 5090</strain>
    </source>
</reference>
<evidence type="ECO:0000313" key="1">
    <source>
        <dbReference type="EMBL" id="SMC82145.1"/>
    </source>
</evidence>
<sequence length="115" mass="13041">MARTIVLDFDGVIHSYTSKWQGVDVIPDLPVEGIKEAIIDIRKHYKVVVVSTRCFQEGGLEAVKAWLDRHNIGVDDVLSHKPPAIVYVDDRALTFDGDAKGLLHKIKTFRTWQEK</sequence>
<gene>
    <name evidence="1" type="ORF">SAMN04488500_1104</name>
</gene>
<dbReference type="STRING" id="112901.SAMN04488500_1104"/>
<dbReference type="Gene3D" id="3.40.50.1000">
    <property type="entry name" value="HAD superfamily/HAD-like"/>
    <property type="match status" value="1"/>
</dbReference>
<dbReference type="InterPro" id="IPR036412">
    <property type="entry name" value="HAD-like_sf"/>
</dbReference>
<evidence type="ECO:0000313" key="2">
    <source>
        <dbReference type="Proteomes" id="UP000192738"/>
    </source>
</evidence>
<dbReference type="InterPro" id="IPR023214">
    <property type="entry name" value="HAD_sf"/>
</dbReference>
<dbReference type="SUPFAM" id="SSF56784">
    <property type="entry name" value="HAD-like"/>
    <property type="match status" value="1"/>
</dbReference>
<evidence type="ECO:0008006" key="3">
    <source>
        <dbReference type="Google" id="ProtNLM"/>
    </source>
</evidence>
<protein>
    <recommendedName>
        <fullName evidence="3">Polynucleotide kinase</fullName>
    </recommendedName>
</protein>
<dbReference type="OrthoDB" id="954467at2"/>
<keyword evidence="2" id="KW-1185">Reference proteome</keyword>
<dbReference type="Proteomes" id="UP000192738">
    <property type="component" value="Unassembled WGS sequence"/>
</dbReference>
<dbReference type="AlphaFoldDB" id="A0A1W2CA63"/>
<accession>A0A1W2CA63</accession>
<dbReference type="EMBL" id="FWXI01000010">
    <property type="protein sequence ID" value="SMC82145.1"/>
    <property type="molecule type" value="Genomic_DNA"/>
</dbReference>